<feature type="region of interest" description="Disordered" evidence="1">
    <location>
        <begin position="26"/>
        <end position="50"/>
    </location>
</feature>
<protein>
    <recommendedName>
        <fullName evidence="4">Right-handed parallel beta-helix repeat-containing protein</fullName>
    </recommendedName>
</protein>
<dbReference type="EMBL" id="SWDX01000006">
    <property type="protein sequence ID" value="TKC59263.1"/>
    <property type="molecule type" value="Genomic_DNA"/>
</dbReference>
<evidence type="ECO:0008006" key="4">
    <source>
        <dbReference type="Google" id="ProtNLM"/>
    </source>
</evidence>
<dbReference type="SUPFAM" id="SSF51126">
    <property type="entry name" value="Pectin lyase-like"/>
    <property type="match status" value="1"/>
</dbReference>
<feature type="compositionally biased region" description="Pro residues" evidence="1">
    <location>
        <begin position="32"/>
        <end position="49"/>
    </location>
</feature>
<evidence type="ECO:0000313" key="3">
    <source>
        <dbReference type="Proteomes" id="UP000309594"/>
    </source>
</evidence>
<dbReference type="RefSeq" id="WP_136881117.1">
    <property type="nucleotide sequence ID" value="NZ_SWDX01000006.1"/>
</dbReference>
<comment type="caution">
    <text evidence="2">The sequence shown here is derived from an EMBL/GenBank/DDBJ whole genome shotgun (WGS) entry which is preliminary data.</text>
</comment>
<reference evidence="2 3" key="1">
    <citation type="submission" date="2019-04" db="EMBL/GenBank/DDBJ databases">
        <title>Pedobacter sp. RP-1-16 sp. nov., isolated from Arctic soil.</title>
        <authorList>
            <person name="Dahal R.H."/>
            <person name="Kim D.-U."/>
        </authorList>
    </citation>
    <scope>NUCLEOTIDE SEQUENCE [LARGE SCALE GENOMIC DNA]</scope>
    <source>
        <strain evidence="2 3">RP-1-16</strain>
    </source>
</reference>
<sequence>MHLIICVLVLLCAACKKNPIITEEPAVDIPATTPPVPSNPKPDPDPTPNPALINMEVGTGSGSLTIDGATLNILPNTLVKIKSGNYNTITIRNITATVDKPVYVKNDGQVNISGSMQTNNISNVVIAGDNTSGITYGINFENISYRAIRFDGKMNNVTLKNMRFKNVGDYVMSAQSSGVQYTGSADTRTDGFKILYCMFDNAGTISMGGNYYKDSGEDTGLFKDVEIAYNTFQNSDWGSMCSFTNTQDYNIHHNVVNNVNPTANQHNGVFFMQGNGKFHHNKLTNYQGNSIRMWVYSRGTTPSTVEIYENICYNTRKYSGFELQAFDRNINPGKTTYVNAKVYNNTVGKMNISKDWEGQILDLYNTGGSLEYYNNLGFDLISGKTIENMINNMSDTKIIVNSNNKYVPQQSNAVNDTNNFTSKFPGVGASGI</sequence>
<dbReference type="InterPro" id="IPR011050">
    <property type="entry name" value="Pectin_lyase_fold/virulence"/>
</dbReference>
<evidence type="ECO:0000256" key="1">
    <source>
        <dbReference type="SAM" id="MobiDB-lite"/>
    </source>
</evidence>
<dbReference type="Proteomes" id="UP000309594">
    <property type="component" value="Unassembled WGS sequence"/>
</dbReference>
<accession>A0A4U1G9C2</accession>
<proteinExistence type="predicted"/>
<organism evidence="2 3">
    <name type="scientific">Pedobacter hiemivivus</name>
    <dbReference type="NCBI Taxonomy" id="2530454"/>
    <lineage>
        <taxon>Bacteria</taxon>
        <taxon>Pseudomonadati</taxon>
        <taxon>Bacteroidota</taxon>
        <taxon>Sphingobacteriia</taxon>
        <taxon>Sphingobacteriales</taxon>
        <taxon>Sphingobacteriaceae</taxon>
        <taxon>Pedobacter</taxon>
    </lineage>
</organism>
<gene>
    <name evidence="2" type="ORF">FBD94_17175</name>
</gene>
<evidence type="ECO:0000313" key="2">
    <source>
        <dbReference type="EMBL" id="TKC59263.1"/>
    </source>
</evidence>
<dbReference type="AlphaFoldDB" id="A0A4U1G9C2"/>
<name>A0A4U1G9C2_9SPHI</name>